<dbReference type="InterPro" id="IPR050900">
    <property type="entry name" value="Transposase_IS3/IS150/IS904"/>
</dbReference>
<feature type="domain" description="Integrase catalytic" evidence="1">
    <location>
        <begin position="1"/>
        <end position="125"/>
    </location>
</feature>
<dbReference type="eggNOG" id="COG2801">
    <property type="taxonomic scope" value="Bacteria"/>
</dbReference>
<dbReference type="PROSITE" id="PS50994">
    <property type="entry name" value="INTEGRASE"/>
    <property type="match status" value="1"/>
</dbReference>
<dbReference type="EMBL" id="AANC01000007">
    <property type="protein sequence ID" value="EAQ48527.1"/>
    <property type="molecule type" value="Genomic_DNA"/>
</dbReference>
<dbReference type="SUPFAM" id="SSF53098">
    <property type="entry name" value="Ribonuclease H-like"/>
    <property type="match status" value="1"/>
</dbReference>
<dbReference type="InterPro" id="IPR001584">
    <property type="entry name" value="Integrase_cat-core"/>
</dbReference>
<dbReference type="InterPro" id="IPR012337">
    <property type="entry name" value="RNaseH-like_sf"/>
</dbReference>
<reference evidence="2 3" key="1">
    <citation type="journal article" date="2007" name="Nature">
        <title>Light stimulates growth of proteorhodopsin-containing marine Flavobacteria.</title>
        <authorList>
            <person name="Gomez-Consarnau L."/>
            <person name="Gonzalez J.M."/>
            <person name="Coll-Llado M."/>
            <person name="Gourdon P."/>
            <person name="Pascher T."/>
            <person name="Neutze R."/>
            <person name="Pedros-Alio C."/>
            <person name="Pinhassi J."/>
        </authorList>
    </citation>
    <scope>NUCLEOTIDE SEQUENCE [LARGE SCALE GENOMIC DNA]</scope>
    <source>
        <strain evidence="2 3">MED217</strain>
    </source>
</reference>
<dbReference type="InterPro" id="IPR036397">
    <property type="entry name" value="RNaseH_sf"/>
</dbReference>
<dbReference type="Gene3D" id="3.30.420.10">
    <property type="entry name" value="Ribonuclease H-like superfamily/Ribonuclease H"/>
    <property type="match status" value="1"/>
</dbReference>
<name>A3XPJ3_LEEBM</name>
<protein>
    <submittedName>
        <fullName evidence="2">Transposase-like</fullName>
    </submittedName>
</protein>
<dbReference type="HOGENOM" id="CLU_027402_41_1_10"/>
<evidence type="ECO:0000313" key="3">
    <source>
        <dbReference type="Proteomes" id="UP000001601"/>
    </source>
</evidence>
<sequence length="132" mass="15770">SDTLNTEDTVIKAWQMAIKNTTLTQPLIFHSDQGIQYASQRFTNLLKSYNDLVKQSMSRKGNCWDNAVAESFFKSLKVEWVYWHKYKLKSQAELSIFQWIETWYNTRRRHSYLGNRTIKEFEIDMYNQKLAA</sequence>
<dbReference type="PANTHER" id="PTHR46889">
    <property type="entry name" value="TRANSPOSASE INSF FOR INSERTION SEQUENCE IS3B-RELATED"/>
    <property type="match status" value="1"/>
</dbReference>
<comment type="caution">
    <text evidence="2">The sequence shown here is derived from an EMBL/GenBank/DDBJ whole genome shotgun (WGS) entry which is preliminary data.</text>
</comment>
<dbReference type="RefSeq" id="WP_009780031.1">
    <property type="nucleotide sequence ID" value="NZ_CH672395.1"/>
</dbReference>
<dbReference type="GO" id="GO:0015074">
    <property type="term" value="P:DNA integration"/>
    <property type="evidence" value="ECO:0007669"/>
    <property type="project" value="InterPro"/>
</dbReference>
<keyword evidence="3" id="KW-1185">Reference proteome</keyword>
<feature type="non-terminal residue" evidence="2">
    <location>
        <position position="1"/>
    </location>
</feature>
<dbReference type="GO" id="GO:0003676">
    <property type="term" value="F:nucleic acid binding"/>
    <property type="evidence" value="ECO:0007669"/>
    <property type="project" value="InterPro"/>
</dbReference>
<organism evidence="2 3">
    <name type="scientific">Leeuwenhoekiella blandensis (strain CECT 7118 / CCUG 51940 / KCTC 22103 / MED217)</name>
    <name type="common">Flavobacterium sp. (strain MED217)</name>
    <dbReference type="NCBI Taxonomy" id="398720"/>
    <lineage>
        <taxon>Bacteria</taxon>
        <taxon>Pseudomonadati</taxon>
        <taxon>Bacteroidota</taxon>
        <taxon>Flavobacteriia</taxon>
        <taxon>Flavobacteriales</taxon>
        <taxon>Flavobacteriaceae</taxon>
        <taxon>Leeuwenhoekiella</taxon>
    </lineage>
</organism>
<evidence type="ECO:0000313" key="2">
    <source>
        <dbReference type="EMBL" id="EAQ48527.1"/>
    </source>
</evidence>
<gene>
    <name evidence="2" type="ORF">MED217_08270</name>
</gene>
<proteinExistence type="predicted"/>
<evidence type="ECO:0000259" key="1">
    <source>
        <dbReference type="PROSITE" id="PS50994"/>
    </source>
</evidence>
<dbReference type="Proteomes" id="UP000001601">
    <property type="component" value="Unassembled WGS sequence"/>
</dbReference>
<dbReference type="AlphaFoldDB" id="A3XPJ3"/>
<dbReference type="PANTHER" id="PTHR46889:SF4">
    <property type="entry name" value="TRANSPOSASE INSO FOR INSERTION SEQUENCE ELEMENT IS911B-RELATED"/>
    <property type="match status" value="1"/>
</dbReference>
<dbReference type="Pfam" id="PF13683">
    <property type="entry name" value="rve_3"/>
    <property type="match status" value="1"/>
</dbReference>
<accession>A3XPJ3</accession>